<dbReference type="PROSITE" id="PS00135">
    <property type="entry name" value="TRYPSIN_SER"/>
    <property type="match status" value="1"/>
</dbReference>
<feature type="chain" id="PRO_5039688433" evidence="8">
    <location>
        <begin position="18"/>
        <end position="261"/>
    </location>
</feature>
<dbReference type="SUPFAM" id="SSF50494">
    <property type="entry name" value="Trypsin-like serine proteases"/>
    <property type="match status" value="1"/>
</dbReference>
<dbReference type="PROSITE" id="PS50240">
    <property type="entry name" value="TRYPSIN_DOM"/>
    <property type="match status" value="1"/>
</dbReference>
<feature type="signal peptide" evidence="8">
    <location>
        <begin position="1"/>
        <end position="17"/>
    </location>
</feature>
<dbReference type="Gene3D" id="2.40.10.10">
    <property type="entry name" value="Trypsin-like serine proteases"/>
    <property type="match status" value="2"/>
</dbReference>
<evidence type="ECO:0000256" key="2">
    <source>
        <dbReference type="ARBA" id="ARBA00022729"/>
    </source>
</evidence>
<dbReference type="PRINTS" id="PR00722">
    <property type="entry name" value="CHYMOTRYPSIN"/>
</dbReference>
<dbReference type="InterPro" id="IPR001314">
    <property type="entry name" value="Peptidase_S1A"/>
</dbReference>
<dbReference type="InterPro" id="IPR009003">
    <property type="entry name" value="Peptidase_S1_PA"/>
</dbReference>
<evidence type="ECO:0000256" key="5">
    <source>
        <dbReference type="ARBA" id="ARBA00023145"/>
    </source>
</evidence>
<keyword evidence="6" id="KW-1015">Disulfide bond</keyword>
<protein>
    <submittedName>
        <fullName evidence="11">Kallikrein-1-like</fullName>
    </submittedName>
</protein>
<name>A0A9B0TQ80_CHRAS</name>
<dbReference type="InterPro" id="IPR018114">
    <property type="entry name" value="TRYPSIN_HIS"/>
</dbReference>
<evidence type="ECO:0000256" key="7">
    <source>
        <dbReference type="RuleBase" id="RU363034"/>
    </source>
</evidence>
<gene>
    <name evidence="11" type="primary">LOC102820666</name>
</gene>
<evidence type="ECO:0000256" key="8">
    <source>
        <dbReference type="SAM" id="SignalP"/>
    </source>
</evidence>
<evidence type="ECO:0000256" key="1">
    <source>
        <dbReference type="ARBA" id="ARBA00022670"/>
    </source>
</evidence>
<dbReference type="GO" id="GO:0003073">
    <property type="term" value="P:regulation of systemic arterial blood pressure"/>
    <property type="evidence" value="ECO:0007669"/>
    <property type="project" value="TreeGrafter"/>
</dbReference>
<keyword evidence="10" id="KW-1185">Reference proteome</keyword>
<dbReference type="OrthoDB" id="10061449at2759"/>
<accession>A0A9B0TQ80</accession>
<dbReference type="Pfam" id="PF00089">
    <property type="entry name" value="Trypsin"/>
    <property type="match status" value="1"/>
</dbReference>
<dbReference type="PANTHER" id="PTHR24271:SF47">
    <property type="entry name" value="KALLIKREIN-1"/>
    <property type="match status" value="1"/>
</dbReference>
<dbReference type="Proteomes" id="UP000504623">
    <property type="component" value="Unplaced"/>
</dbReference>
<evidence type="ECO:0000313" key="10">
    <source>
        <dbReference type="Proteomes" id="UP000504623"/>
    </source>
</evidence>
<sequence length="261" mass="28217">MWFLVLYLVLPLGGTGAVPLTQPRIVGGWECQEHSQPWQVSVHDFHKPQCGGVLIDPKWVLTAAHCKSQHLQIWVGAHNLDDLKDPAQFAEVSASFPHPSYNVTSENSPYISPDEDHSSDLMLIRLKNPVKITNAVKVLGLPTTEPEVGSTCIFSGWGSIDPSGDVYPDDLQCIDMKIFKNDVCTKTHNHKITASMLCAGHLEAGKAICSGDSGGPLVCKGVLQGILSSGRFPCGKSGAPAVYTRVISYVTWIRATMAANP</sequence>
<dbReference type="InterPro" id="IPR033116">
    <property type="entry name" value="TRYPSIN_SER"/>
</dbReference>
<dbReference type="GO" id="GO:0004252">
    <property type="term" value="F:serine-type endopeptidase activity"/>
    <property type="evidence" value="ECO:0007669"/>
    <property type="project" value="InterPro"/>
</dbReference>
<dbReference type="RefSeq" id="XP_006868437.1">
    <property type="nucleotide sequence ID" value="XM_006868375.1"/>
</dbReference>
<dbReference type="PROSITE" id="PS00134">
    <property type="entry name" value="TRYPSIN_HIS"/>
    <property type="match status" value="1"/>
</dbReference>
<evidence type="ECO:0000256" key="4">
    <source>
        <dbReference type="ARBA" id="ARBA00022825"/>
    </source>
</evidence>
<dbReference type="GO" id="GO:0031638">
    <property type="term" value="P:zymogen activation"/>
    <property type="evidence" value="ECO:0007669"/>
    <property type="project" value="TreeGrafter"/>
</dbReference>
<dbReference type="SMART" id="SM00020">
    <property type="entry name" value="Tryp_SPc"/>
    <property type="match status" value="1"/>
</dbReference>
<keyword evidence="1 7" id="KW-0645">Protease</keyword>
<dbReference type="InterPro" id="IPR001254">
    <property type="entry name" value="Trypsin_dom"/>
</dbReference>
<feature type="domain" description="Peptidase S1" evidence="9">
    <location>
        <begin position="25"/>
        <end position="258"/>
    </location>
</feature>
<evidence type="ECO:0000256" key="3">
    <source>
        <dbReference type="ARBA" id="ARBA00022801"/>
    </source>
</evidence>
<evidence type="ECO:0000313" key="11">
    <source>
        <dbReference type="RefSeq" id="XP_006868437.1"/>
    </source>
</evidence>
<dbReference type="GeneID" id="102820666"/>
<keyword evidence="4 7" id="KW-0720">Serine protease</keyword>
<evidence type="ECO:0000256" key="6">
    <source>
        <dbReference type="ARBA" id="ARBA00023157"/>
    </source>
</evidence>
<dbReference type="CDD" id="cd00190">
    <property type="entry name" value="Tryp_SPc"/>
    <property type="match status" value="1"/>
</dbReference>
<organism evidence="10 11">
    <name type="scientific">Chrysochloris asiatica</name>
    <name type="common">Cape golden mole</name>
    <dbReference type="NCBI Taxonomy" id="185453"/>
    <lineage>
        <taxon>Eukaryota</taxon>
        <taxon>Metazoa</taxon>
        <taxon>Chordata</taxon>
        <taxon>Craniata</taxon>
        <taxon>Vertebrata</taxon>
        <taxon>Euteleostomi</taxon>
        <taxon>Mammalia</taxon>
        <taxon>Eutheria</taxon>
        <taxon>Afrotheria</taxon>
        <taxon>Chrysochloridae</taxon>
        <taxon>Chrysochlorinae</taxon>
        <taxon>Chrysochloris</taxon>
    </lineage>
</organism>
<dbReference type="GO" id="GO:0030141">
    <property type="term" value="C:secretory granule"/>
    <property type="evidence" value="ECO:0007669"/>
    <property type="project" value="TreeGrafter"/>
</dbReference>
<dbReference type="FunFam" id="2.40.10.10:FF:000120">
    <property type="entry name" value="Putative serine protease"/>
    <property type="match status" value="1"/>
</dbReference>
<reference evidence="11" key="1">
    <citation type="submission" date="2025-08" db="UniProtKB">
        <authorList>
            <consortium name="RefSeq"/>
        </authorList>
    </citation>
    <scope>IDENTIFICATION</scope>
    <source>
        <tissue evidence="11">Spleen</tissue>
    </source>
</reference>
<dbReference type="PANTHER" id="PTHR24271">
    <property type="entry name" value="KALLIKREIN-RELATED"/>
    <property type="match status" value="1"/>
</dbReference>
<keyword evidence="5" id="KW-0865">Zymogen</keyword>
<dbReference type="InterPro" id="IPR043504">
    <property type="entry name" value="Peptidase_S1_PA_chymotrypsin"/>
</dbReference>
<keyword evidence="2 8" id="KW-0732">Signal</keyword>
<keyword evidence="3 7" id="KW-0378">Hydrolase</keyword>
<proteinExistence type="predicted"/>
<dbReference type="AlphaFoldDB" id="A0A9B0TQ80"/>
<evidence type="ECO:0000259" key="9">
    <source>
        <dbReference type="PROSITE" id="PS50240"/>
    </source>
</evidence>